<dbReference type="AlphaFoldDB" id="A0A4Z2EKR0"/>
<comment type="caution">
    <text evidence="4">The sequence shown here is derived from an EMBL/GenBank/DDBJ whole genome shotgun (WGS) entry which is preliminary data.</text>
</comment>
<dbReference type="PANTHER" id="PTHR28581:SF1">
    <property type="entry name" value="CONSORTIN"/>
    <property type="match status" value="1"/>
</dbReference>
<keyword evidence="5" id="KW-1185">Reference proteome</keyword>
<feature type="domain" description="Consortin C-terminal" evidence="3">
    <location>
        <begin position="7"/>
        <end position="119"/>
    </location>
</feature>
<feature type="compositionally biased region" description="Acidic residues" evidence="1">
    <location>
        <begin position="48"/>
        <end position="57"/>
    </location>
</feature>
<keyword evidence="2" id="KW-0812">Transmembrane</keyword>
<evidence type="ECO:0000313" key="4">
    <source>
        <dbReference type="EMBL" id="TNN29399.1"/>
    </source>
</evidence>
<dbReference type="GO" id="GO:0005802">
    <property type="term" value="C:trans-Golgi network"/>
    <property type="evidence" value="ECO:0007669"/>
    <property type="project" value="InterPro"/>
</dbReference>
<evidence type="ECO:0000313" key="5">
    <source>
        <dbReference type="Proteomes" id="UP000314294"/>
    </source>
</evidence>
<dbReference type="GO" id="GO:0030133">
    <property type="term" value="C:transport vesicle"/>
    <property type="evidence" value="ECO:0007669"/>
    <property type="project" value="TreeGrafter"/>
</dbReference>
<dbReference type="EMBL" id="SRLO01005709">
    <property type="protein sequence ID" value="TNN29399.1"/>
    <property type="molecule type" value="Genomic_DNA"/>
</dbReference>
<dbReference type="GO" id="GO:0042998">
    <property type="term" value="P:positive regulation of Golgi to plasma membrane protein transport"/>
    <property type="evidence" value="ECO:0007669"/>
    <property type="project" value="InterPro"/>
</dbReference>
<feature type="transmembrane region" description="Helical" evidence="2">
    <location>
        <begin position="63"/>
        <end position="86"/>
    </location>
</feature>
<keyword evidence="2" id="KW-0472">Membrane</keyword>
<evidence type="ECO:0000256" key="2">
    <source>
        <dbReference type="SAM" id="Phobius"/>
    </source>
</evidence>
<gene>
    <name evidence="4" type="primary">Cnst_0</name>
    <name evidence="4" type="ORF">EYF80_060451</name>
</gene>
<feature type="region of interest" description="Disordered" evidence="1">
    <location>
        <begin position="23"/>
        <end position="57"/>
    </location>
</feature>
<dbReference type="PANTHER" id="PTHR28581">
    <property type="entry name" value="CONSORTIN"/>
    <property type="match status" value="1"/>
</dbReference>
<dbReference type="Pfam" id="PF15281">
    <property type="entry name" value="Consortin_C"/>
    <property type="match status" value="1"/>
</dbReference>
<keyword evidence="2" id="KW-1133">Transmembrane helix</keyword>
<name>A0A4Z2EKR0_9TELE</name>
<dbReference type="GO" id="GO:0071253">
    <property type="term" value="F:connexin binding"/>
    <property type="evidence" value="ECO:0007669"/>
    <property type="project" value="InterPro"/>
</dbReference>
<dbReference type="OrthoDB" id="9894200at2759"/>
<sequence length="123" mass="13399">MSCLPQSSSPDALVSILKRRRASLDGLPPPGDTVTNQSCKRKVRFSEPEEGAEQDETGGDSCLILLLLCLVTVVMSVGGTALYCALEDTYSHMCSDFTHNLHFYVASGRRLLEGLARWVPLPT</sequence>
<dbReference type="InterPro" id="IPR028129">
    <property type="entry name" value="Consortin_C"/>
</dbReference>
<accession>A0A4Z2EKR0</accession>
<reference evidence="4 5" key="1">
    <citation type="submission" date="2019-03" db="EMBL/GenBank/DDBJ databases">
        <title>First draft genome of Liparis tanakae, snailfish: a comprehensive survey of snailfish specific genes.</title>
        <authorList>
            <person name="Kim W."/>
            <person name="Song I."/>
            <person name="Jeong J.-H."/>
            <person name="Kim D."/>
            <person name="Kim S."/>
            <person name="Ryu S."/>
            <person name="Song J.Y."/>
            <person name="Lee S.K."/>
        </authorList>
    </citation>
    <scope>NUCLEOTIDE SEQUENCE [LARGE SCALE GENOMIC DNA]</scope>
    <source>
        <tissue evidence="4">Muscle</tissue>
    </source>
</reference>
<dbReference type="GO" id="GO:0005886">
    <property type="term" value="C:plasma membrane"/>
    <property type="evidence" value="ECO:0007669"/>
    <property type="project" value="TreeGrafter"/>
</dbReference>
<evidence type="ECO:0000256" key="1">
    <source>
        <dbReference type="SAM" id="MobiDB-lite"/>
    </source>
</evidence>
<dbReference type="Proteomes" id="UP000314294">
    <property type="component" value="Unassembled WGS sequence"/>
</dbReference>
<protein>
    <submittedName>
        <fullName evidence="4">Consortin</fullName>
    </submittedName>
</protein>
<evidence type="ECO:0000259" key="3">
    <source>
        <dbReference type="Pfam" id="PF15281"/>
    </source>
</evidence>
<proteinExistence type="predicted"/>
<organism evidence="4 5">
    <name type="scientific">Liparis tanakae</name>
    <name type="common">Tanaka's snailfish</name>
    <dbReference type="NCBI Taxonomy" id="230148"/>
    <lineage>
        <taxon>Eukaryota</taxon>
        <taxon>Metazoa</taxon>
        <taxon>Chordata</taxon>
        <taxon>Craniata</taxon>
        <taxon>Vertebrata</taxon>
        <taxon>Euteleostomi</taxon>
        <taxon>Actinopterygii</taxon>
        <taxon>Neopterygii</taxon>
        <taxon>Teleostei</taxon>
        <taxon>Neoteleostei</taxon>
        <taxon>Acanthomorphata</taxon>
        <taxon>Eupercaria</taxon>
        <taxon>Perciformes</taxon>
        <taxon>Cottioidei</taxon>
        <taxon>Cottales</taxon>
        <taxon>Liparidae</taxon>
        <taxon>Liparis</taxon>
    </lineage>
</organism>
<dbReference type="InterPro" id="IPR042318">
    <property type="entry name" value="Consortin"/>
</dbReference>